<dbReference type="OrthoDB" id="17560at2759"/>
<feature type="domain" description="Dienelactone hydrolase" evidence="1">
    <location>
        <begin position="27"/>
        <end position="273"/>
    </location>
</feature>
<sequence>MSGPCCAAGEIHRGNPIGNETKVHGLDCYVAKPPSNVVPRGVVVILPDVFGWRLVNSRILADNFAKKGQWLVYLPDLMNSSAAPPSLMASIHALQLGGFAKYWHLLKCIFYLIPFRWATRQSIVQPRISNFFQKLRENEAAHLPIGAAGYCWGGKWSTVLAHNVVKSSFGKPLVDATFTAHPSRLRIPSDIQKIQIPTSIAVAVLDDRFPPSQVDETEALLRTKTERGEGEHELIWYEGARHGFAVRGSKTDEVENQRGMQAEEQAVNWFKKIFAAVRYQ</sequence>
<gene>
    <name evidence="2" type="ORF">CC78DRAFT_529037</name>
</gene>
<reference evidence="3" key="1">
    <citation type="journal article" date="2020" name="Stud. Mycol.">
        <title>101 Dothideomycetes genomes: A test case for predicting lifestyles and emergence of pathogens.</title>
        <authorList>
            <person name="Haridas S."/>
            <person name="Albert R."/>
            <person name="Binder M."/>
            <person name="Bloem J."/>
            <person name="LaButti K."/>
            <person name="Salamov A."/>
            <person name="Andreopoulos B."/>
            <person name="Baker S."/>
            <person name="Barry K."/>
            <person name="Bills G."/>
            <person name="Bluhm B."/>
            <person name="Cannon C."/>
            <person name="Castanera R."/>
            <person name="Culley D."/>
            <person name="Daum C."/>
            <person name="Ezra D."/>
            <person name="Gonzalez J."/>
            <person name="Henrissat B."/>
            <person name="Kuo A."/>
            <person name="Liang C."/>
            <person name="Lipzen A."/>
            <person name="Lutzoni F."/>
            <person name="Magnuson J."/>
            <person name="Mondo S."/>
            <person name="Nolan M."/>
            <person name="Ohm R."/>
            <person name="Pangilinan J."/>
            <person name="Park H.-J."/>
            <person name="Ramirez L."/>
            <person name="Alfaro M."/>
            <person name="Sun H."/>
            <person name="Tritt A."/>
            <person name="Yoshinaga Y."/>
            <person name="Zwiers L.-H."/>
            <person name="Turgeon B."/>
            <person name="Goodwin S."/>
            <person name="Spatafora J."/>
            <person name="Crous P."/>
            <person name="Grigoriev I."/>
        </authorList>
    </citation>
    <scope>NUCLEOTIDE SEQUENCE [LARGE SCALE GENOMIC DNA]</scope>
    <source>
        <strain evidence="3">CBS 304.66</strain>
    </source>
</reference>
<dbReference type="InterPro" id="IPR029058">
    <property type="entry name" value="AB_hydrolase_fold"/>
</dbReference>
<organism evidence="2 3">
    <name type="scientific">Lojkania enalia</name>
    <dbReference type="NCBI Taxonomy" id="147567"/>
    <lineage>
        <taxon>Eukaryota</taxon>
        <taxon>Fungi</taxon>
        <taxon>Dikarya</taxon>
        <taxon>Ascomycota</taxon>
        <taxon>Pezizomycotina</taxon>
        <taxon>Dothideomycetes</taxon>
        <taxon>Pleosporomycetidae</taxon>
        <taxon>Pleosporales</taxon>
        <taxon>Pleosporales incertae sedis</taxon>
        <taxon>Lojkania</taxon>
    </lineage>
</organism>
<accession>A0A9P4NAZ6</accession>
<keyword evidence="3" id="KW-1185">Reference proteome</keyword>
<evidence type="ECO:0000313" key="2">
    <source>
        <dbReference type="EMBL" id="KAF2269868.1"/>
    </source>
</evidence>
<dbReference type="EMBL" id="ML986581">
    <property type="protein sequence ID" value="KAF2269868.1"/>
    <property type="molecule type" value="Genomic_DNA"/>
</dbReference>
<dbReference type="Gene3D" id="3.40.50.1820">
    <property type="entry name" value="alpha/beta hydrolase"/>
    <property type="match status" value="1"/>
</dbReference>
<protein>
    <submittedName>
        <fullName evidence="2">Alpha/beta-hydrolase</fullName>
    </submittedName>
</protein>
<dbReference type="GO" id="GO:0016787">
    <property type="term" value="F:hydrolase activity"/>
    <property type="evidence" value="ECO:0007669"/>
    <property type="project" value="InterPro"/>
</dbReference>
<dbReference type="Proteomes" id="UP000800093">
    <property type="component" value="Unassembled WGS sequence"/>
</dbReference>
<name>A0A9P4NAZ6_9PLEO</name>
<dbReference type="AlphaFoldDB" id="A0A9P4NAZ6"/>
<evidence type="ECO:0000259" key="1">
    <source>
        <dbReference type="Pfam" id="PF01738"/>
    </source>
</evidence>
<dbReference type="SUPFAM" id="SSF53474">
    <property type="entry name" value="alpha/beta-Hydrolases"/>
    <property type="match status" value="1"/>
</dbReference>
<evidence type="ECO:0000313" key="3">
    <source>
        <dbReference type="Proteomes" id="UP000800093"/>
    </source>
</evidence>
<dbReference type="Pfam" id="PF01738">
    <property type="entry name" value="DLH"/>
    <property type="match status" value="1"/>
</dbReference>
<dbReference type="PANTHER" id="PTHR17630">
    <property type="entry name" value="DIENELACTONE HYDROLASE"/>
    <property type="match status" value="1"/>
</dbReference>
<dbReference type="PANTHER" id="PTHR17630:SF105">
    <property type="entry name" value="DIENELACTONE HYDROLASE FAMILY PROTEIN (AFU_ORTHOLOGUE AFUA_4G08790)"/>
    <property type="match status" value="1"/>
</dbReference>
<proteinExistence type="predicted"/>
<comment type="caution">
    <text evidence="2">The sequence shown here is derived from an EMBL/GenBank/DDBJ whole genome shotgun (WGS) entry which is preliminary data.</text>
</comment>
<dbReference type="InterPro" id="IPR002925">
    <property type="entry name" value="Dienelactn_hydro"/>
</dbReference>